<evidence type="ECO:0008006" key="3">
    <source>
        <dbReference type="Google" id="ProtNLM"/>
    </source>
</evidence>
<dbReference type="InterPro" id="IPR036291">
    <property type="entry name" value="NAD(P)-bd_dom_sf"/>
</dbReference>
<dbReference type="PRINTS" id="PR00081">
    <property type="entry name" value="GDHRDH"/>
</dbReference>
<evidence type="ECO:0000313" key="2">
    <source>
        <dbReference type="Proteomes" id="UP000199213"/>
    </source>
</evidence>
<gene>
    <name evidence="1" type="ORF">SAMN04487820_101132</name>
</gene>
<dbReference type="AlphaFoldDB" id="A0A1G8VJP1"/>
<dbReference type="InterPro" id="IPR007438">
    <property type="entry name" value="DUF488"/>
</dbReference>
<dbReference type="PANTHER" id="PTHR39337:SF1">
    <property type="entry name" value="BLR5642 PROTEIN"/>
    <property type="match status" value="1"/>
</dbReference>
<dbReference type="RefSeq" id="WP_092625313.1">
    <property type="nucleotide sequence ID" value="NZ_FNFM01000001.1"/>
</dbReference>
<reference evidence="2" key="1">
    <citation type="submission" date="2016-10" db="EMBL/GenBank/DDBJ databases">
        <authorList>
            <person name="Varghese N."/>
            <person name="Submissions S."/>
        </authorList>
    </citation>
    <scope>NUCLEOTIDE SEQUENCE [LARGE SCALE GENOMIC DNA]</scope>
    <source>
        <strain evidence="2">DSM 45460</strain>
    </source>
</reference>
<dbReference type="OrthoDB" id="9789109at2"/>
<keyword evidence="2" id="KW-1185">Reference proteome</keyword>
<dbReference type="Pfam" id="PF04343">
    <property type="entry name" value="DUF488"/>
    <property type="match status" value="1"/>
</dbReference>
<dbReference type="PANTHER" id="PTHR39337">
    <property type="entry name" value="BLR5642 PROTEIN"/>
    <property type="match status" value="1"/>
</dbReference>
<dbReference type="Proteomes" id="UP000199213">
    <property type="component" value="Unassembled WGS sequence"/>
</dbReference>
<dbReference type="Pfam" id="PF13561">
    <property type="entry name" value="adh_short_C2"/>
    <property type="match status" value="1"/>
</dbReference>
<dbReference type="EMBL" id="FNFM01000001">
    <property type="protein sequence ID" value="SDJ66298.1"/>
    <property type="molecule type" value="Genomic_DNA"/>
</dbReference>
<protein>
    <recommendedName>
        <fullName evidence="3">DUF488 domain-containing protein</fullName>
    </recommendedName>
</protein>
<sequence length="333" mass="35722">MAGELGPRLTSISPGVISKPLVQEELNSEHLGAVRAMIEASAAGRPGTPDDIAAAAVFLLGPEAPFVTGTDLHVTGGVVAAARAGRLGGPEPGGVEFSGGLAGVVTRRNLPAAPTACVVVRPDAWRFGAAVPRNTGDHNPTETSGLGEALAVLGATMRLITVGHGTSTRAEFVPLLHTAGIEAVVDVRTAPGSRHNPDFNHSEIREWLPEAGVDYRWDKRLGGFRKLPAESPDTACRNEGFRAYAAHMRTEDFGEAVEELLTGAANRRTAVMCSESVWWRCHRRMIADYATLVRGVRVVHLMHDGKLREHRTMDGVRRREDDLLVYDGGQLRL</sequence>
<organism evidence="1 2">
    <name type="scientific">Actinopolyspora mzabensis</name>
    <dbReference type="NCBI Taxonomy" id="995066"/>
    <lineage>
        <taxon>Bacteria</taxon>
        <taxon>Bacillati</taxon>
        <taxon>Actinomycetota</taxon>
        <taxon>Actinomycetes</taxon>
        <taxon>Actinopolysporales</taxon>
        <taxon>Actinopolysporaceae</taxon>
        <taxon>Actinopolyspora</taxon>
    </lineage>
</organism>
<accession>A0A1G8VJP1</accession>
<dbReference type="SUPFAM" id="SSF51735">
    <property type="entry name" value="NAD(P)-binding Rossmann-fold domains"/>
    <property type="match status" value="1"/>
</dbReference>
<evidence type="ECO:0000313" key="1">
    <source>
        <dbReference type="EMBL" id="SDJ66298.1"/>
    </source>
</evidence>
<dbReference type="InterPro" id="IPR002347">
    <property type="entry name" value="SDR_fam"/>
</dbReference>
<dbReference type="Gene3D" id="3.40.50.720">
    <property type="entry name" value="NAD(P)-binding Rossmann-like Domain"/>
    <property type="match status" value="1"/>
</dbReference>
<name>A0A1G8VJP1_ACTMZ</name>
<proteinExistence type="predicted"/>